<dbReference type="GO" id="GO:0006355">
    <property type="term" value="P:regulation of DNA-templated transcription"/>
    <property type="evidence" value="ECO:0007669"/>
    <property type="project" value="InterPro"/>
</dbReference>
<gene>
    <name evidence="2" type="ORF">COY09_00165</name>
</gene>
<protein>
    <recommendedName>
        <fullName evidence="1">Ribbon-helix-helix protein CopG domain-containing protein</fullName>
    </recommendedName>
</protein>
<dbReference type="Pfam" id="PF01402">
    <property type="entry name" value="RHH_1"/>
    <property type="match status" value="1"/>
</dbReference>
<evidence type="ECO:0000313" key="2">
    <source>
        <dbReference type="EMBL" id="PIZ71718.1"/>
    </source>
</evidence>
<dbReference type="AlphaFoldDB" id="A0A2M7UKF9"/>
<evidence type="ECO:0000313" key="3">
    <source>
        <dbReference type="Proteomes" id="UP000231071"/>
    </source>
</evidence>
<feature type="domain" description="Ribbon-helix-helix protein CopG" evidence="1">
    <location>
        <begin position="5"/>
        <end position="43"/>
    </location>
</feature>
<dbReference type="Gene3D" id="1.10.1220.10">
    <property type="entry name" value="Met repressor-like"/>
    <property type="match status" value="1"/>
</dbReference>
<evidence type="ECO:0000259" key="1">
    <source>
        <dbReference type="Pfam" id="PF01402"/>
    </source>
</evidence>
<organism evidence="2 3">
    <name type="scientific">Candidatus Portnoybacteria bacterium CG_4_10_14_0_2_um_filter_39_11</name>
    <dbReference type="NCBI Taxonomy" id="1974797"/>
    <lineage>
        <taxon>Bacteria</taxon>
        <taxon>Candidatus Portnoyibacteriota</taxon>
    </lineage>
</organism>
<dbReference type="EMBL" id="PFOI01000004">
    <property type="protein sequence ID" value="PIZ71718.1"/>
    <property type="molecule type" value="Genomic_DNA"/>
</dbReference>
<proteinExistence type="predicted"/>
<dbReference type="InterPro" id="IPR013321">
    <property type="entry name" value="Arc_rbn_hlx_hlx"/>
</dbReference>
<comment type="caution">
    <text evidence="2">The sequence shown here is derived from an EMBL/GenBank/DDBJ whole genome shotgun (WGS) entry which is preliminary data.</text>
</comment>
<sequence length="71" mass="8166">MRQIINISITQDLAKSVEQLMQSDGYATKSELFRDLLRMRLGKGIYQELQASRQELAIGKGKVLRTLKDLR</sequence>
<dbReference type="InterPro" id="IPR002145">
    <property type="entry name" value="CopG"/>
</dbReference>
<dbReference type="Proteomes" id="UP000231071">
    <property type="component" value="Unassembled WGS sequence"/>
</dbReference>
<dbReference type="InterPro" id="IPR010985">
    <property type="entry name" value="Ribbon_hlx_hlx"/>
</dbReference>
<reference evidence="3" key="1">
    <citation type="submission" date="2017-09" db="EMBL/GenBank/DDBJ databases">
        <title>Depth-based differentiation of microbial function through sediment-hosted aquifers and enrichment of novel symbionts in the deep terrestrial subsurface.</title>
        <authorList>
            <person name="Probst A.J."/>
            <person name="Ladd B."/>
            <person name="Jarett J.K."/>
            <person name="Geller-Mcgrath D.E."/>
            <person name="Sieber C.M.K."/>
            <person name="Emerson J.B."/>
            <person name="Anantharaman K."/>
            <person name="Thomas B.C."/>
            <person name="Malmstrom R."/>
            <person name="Stieglmeier M."/>
            <person name="Klingl A."/>
            <person name="Woyke T."/>
            <person name="Ryan C.M."/>
            <person name="Banfield J.F."/>
        </authorList>
    </citation>
    <scope>NUCLEOTIDE SEQUENCE [LARGE SCALE GENOMIC DNA]</scope>
</reference>
<name>A0A2M7UKF9_9BACT</name>
<accession>A0A2M7UKF9</accession>
<dbReference type="CDD" id="cd22231">
    <property type="entry name" value="RHH_NikR_HicB-like"/>
    <property type="match status" value="1"/>
</dbReference>
<dbReference type="SUPFAM" id="SSF47598">
    <property type="entry name" value="Ribbon-helix-helix"/>
    <property type="match status" value="1"/>
</dbReference>